<dbReference type="InParanoid" id="A0A1Z5RPX3"/>
<evidence type="ECO:0000256" key="4">
    <source>
        <dbReference type="ARBA" id="ARBA00022821"/>
    </source>
</evidence>
<evidence type="ECO:0000256" key="3">
    <source>
        <dbReference type="ARBA" id="ARBA00022577"/>
    </source>
</evidence>
<dbReference type="OMA" id="CTAMINP"/>
<dbReference type="FunCoup" id="A0A1Z5RPX3">
    <property type="interactions" value="7"/>
</dbReference>
<keyword evidence="2" id="KW-0929">Antimicrobial</keyword>
<proteinExistence type="inferred from homology"/>
<gene>
    <name evidence="6" type="ORF">SORBI_3004G316100</name>
</gene>
<comment type="similarity">
    <text evidence="1">Belongs to the DEFL family.</text>
</comment>
<reference evidence="6 7" key="1">
    <citation type="journal article" date="2009" name="Nature">
        <title>The Sorghum bicolor genome and the diversification of grasses.</title>
        <authorList>
            <person name="Paterson A.H."/>
            <person name="Bowers J.E."/>
            <person name="Bruggmann R."/>
            <person name="Dubchak I."/>
            <person name="Grimwood J."/>
            <person name="Gundlach H."/>
            <person name="Haberer G."/>
            <person name="Hellsten U."/>
            <person name="Mitros T."/>
            <person name="Poliakov A."/>
            <person name="Schmutz J."/>
            <person name="Spannagl M."/>
            <person name="Tang H."/>
            <person name="Wang X."/>
            <person name="Wicker T."/>
            <person name="Bharti A.K."/>
            <person name="Chapman J."/>
            <person name="Feltus F.A."/>
            <person name="Gowik U."/>
            <person name="Grigoriev I.V."/>
            <person name="Lyons E."/>
            <person name="Maher C.A."/>
            <person name="Martis M."/>
            <person name="Narechania A."/>
            <person name="Otillar R.P."/>
            <person name="Penning B.W."/>
            <person name="Salamov A.A."/>
            <person name="Wang Y."/>
            <person name="Zhang L."/>
            <person name="Carpita N.C."/>
            <person name="Freeling M."/>
            <person name="Gingle A.R."/>
            <person name="Hash C.T."/>
            <person name="Keller B."/>
            <person name="Klein P."/>
            <person name="Kresovich S."/>
            <person name="McCann M.C."/>
            <person name="Ming R."/>
            <person name="Peterson D.G."/>
            <person name="Mehboob-ur-Rahman"/>
            <person name="Ware D."/>
            <person name="Westhoff P."/>
            <person name="Mayer K.F."/>
            <person name="Messing J."/>
            <person name="Rokhsar D.S."/>
        </authorList>
    </citation>
    <scope>NUCLEOTIDE SEQUENCE [LARGE SCALE GENOMIC DNA]</scope>
    <source>
        <strain evidence="7">cv. BTx623</strain>
    </source>
</reference>
<evidence type="ECO:0000256" key="5">
    <source>
        <dbReference type="SAM" id="SignalP"/>
    </source>
</evidence>
<feature type="signal peptide" evidence="5">
    <location>
        <begin position="1"/>
        <end position="20"/>
    </location>
</feature>
<dbReference type="GO" id="GO:0031640">
    <property type="term" value="P:killing of cells of another organism"/>
    <property type="evidence" value="ECO:0007669"/>
    <property type="project" value="UniProtKB-KW"/>
</dbReference>
<organism evidence="6 7">
    <name type="scientific">Sorghum bicolor</name>
    <name type="common">Sorghum</name>
    <name type="synonym">Sorghum vulgare</name>
    <dbReference type="NCBI Taxonomy" id="4558"/>
    <lineage>
        <taxon>Eukaryota</taxon>
        <taxon>Viridiplantae</taxon>
        <taxon>Streptophyta</taxon>
        <taxon>Embryophyta</taxon>
        <taxon>Tracheophyta</taxon>
        <taxon>Spermatophyta</taxon>
        <taxon>Magnoliopsida</taxon>
        <taxon>Liliopsida</taxon>
        <taxon>Poales</taxon>
        <taxon>Poaceae</taxon>
        <taxon>PACMAD clade</taxon>
        <taxon>Panicoideae</taxon>
        <taxon>Andropogonodae</taxon>
        <taxon>Andropogoneae</taxon>
        <taxon>Sorghinae</taxon>
        <taxon>Sorghum</taxon>
    </lineage>
</organism>
<evidence type="ECO:0000256" key="2">
    <source>
        <dbReference type="ARBA" id="ARBA00022529"/>
    </source>
</evidence>
<reference evidence="7" key="2">
    <citation type="journal article" date="2018" name="Plant J.">
        <title>The Sorghum bicolor reference genome: improved assembly, gene annotations, a transcriptome atlas, and signatures of genome organization.</title>
        <authorList>
            <person name="McCormick R.F."/>
            <person name="Truong S.K."/>
            <person name="Sreedasyam A."/>
            <person name="Jenkins J."/>
            <person name="Shu S."/>
            <person name="Sims D."/>
            <person name="Kennedy M."/>
            <person name="Amirebrahimi M."/>
            <person name="Weers B.D."/>
            <person name="McKinley B."/>
            <person name="Mattison A."/>
            <person name="Morishige D.T."/>
            <person name="Grimwood J."/>
            <person name="Schmutz J."/>
            <person name="Mullet J.E."/>
        </authorList>
    </citation>
    <scope>NUCLEOTIDE SEQUENCE [LARGE SCALE GENOMIC DNA]</scope>
    <source>
        <strain evidence="7">cv. BTx623</strain>
    </source>
</reference>
<keyword evidence="5" id="KW-0732">Signal</keyword>
<name>A0A1Z5RPX3_SORBI</name>
<dbReference type="AlphaFoldDB" id="A0A1Z5RPX3"/>
<feature type="chain" id="PRO_5012148066" description="Knottin scorpion toxin-like domain-containing protein" evidence="5">
    <location>
        <begin position="21"/>
        <end position="92"/>
    </location>
</feature>
<dbReference type="PANTHER" id="PTHR33830:SF3">
    <property type="entry name" value="DEFENSIN-LIKE PROTEIN 127-RELATED"/>
    <property type="match status" value="1"/>
</dbReference>
<keyword evidence="3" id="KW-0295">Fungicide</keyword>
<evidence type="ECO:0000256" key="1">
    <source>
        <dbReference type="ARBA" id="ARBA00006722"/>
    </source>
</evidence>
<protein>
    <recommendedName>
        <fullName evidence="8">Knottin scorpion toxin-like domain-containing protein</fullName>
    </recommendedName>
</protein>
<dbReference type="Pfam" id="PF07333">
    <property type="entry name" value="SLR1-BP"/>
    <property type="match status" value="1"/>
</dbReference>
<evidence type="ECO:0000313" key="7">
    <source>
        <dbReference type="Proteomes" id="UP000000768"/>
    </source>
</evidence>
<dbReference type="GO" id="GO:0050832">
    <property type="term" value="P:defense response to fungus"/>
    <property type="evidence" value="ECO:0007669"/>
    <property type="project" value="UniProtKB-KW"/>
</dbReference>
<dbReference type="InterPro" id="IPR010851">
    <property type="entry name" value="DEFL"/>
</dbReference>
<keyword evidence="4" id="KW-0611">Plant defense</keyword>
<accession>A0A1Z5RPX3</accession>
<dbReference type="Gramene" id="OQU85812">
    <property type="protein sequence ID" value="OQU85812"/>
    <property type="gene ID" value="SORBI_3004G316100"/>
</dbReference>
<evidence type="ECO:0008006" key="8">
    <source>
        <dbReference type="Google" id="ProtNLM"/>
    </source>
</evidence>
<dbReference type="PANTHER" id="PTHR33830">
    <property type="entry name" value="DEFENSIN-LIKE PROTEIN 184-RELATED"/>
    <property type="match status" value="1"/>
</dbReference>
<sequence>MKMGLMTLLLLAMFVVLSLPADSTTDRVGPNYFQDTCSATISPGTQCQPRKCSDDCTSRFRGGVGDCDHSVCRCVYTCPATPPAAKKKQPYV</sequence>
<dbReference type="Proteomes" id="UP000000768">
    <property type="component" value="Chromosome 4"/>
</dbReference>
<evidence type="ECO:0000313" key="6">
    <source>
        <dbReference type="EMBL" id="OQU85812.1"/>
    </source>
</evidence>
<dbReference type="EMBL" id="CM000763">
    <property type="protein sequence ID" value="OQU85812.1"/>
    <property type="molecule type" value="Genomic_DNA"/>
</dbReference>
<keyword evidence="7" id="KW-1185">Reference proteome</keyword>